<accession>A0A934M949</accession>
<evidence type="ECO:0000313" key="2">
    <source>
        <dbReference type="Proteomes" id="UP000602087"/>
    </source>
</evidence>
<dbReference type="Proteomes" id="UP000602087">
    <property type="component" value="Unassembled WGS sequence"/>
</dbReference>
<dbReference type="AlphaFoldDB" id="A0A934M949"/>
<evidence type="ECO:0000313" key="1">
    <source>
        <dbReference type="EMBL" id="MBI9114268.1"/>
    </source>
</evidence>
<organism evidence="1 2">
    <name type="scientific">Sanguibacter suaedae</name>
    <dbReference type="NCBI Taxonomy" id="2795737"/>
    <lineage>
        <taxon>Bacteria</taxon>
        <taxon>Bacillati</taxon>
        <taxon>Actinomycetota</taxon>
        <taxon>Actinomycetes</taxon>
        <taxon>Micrococcales</taxon>
        <taxon>Sanguibacteraceae</taxon>
        <taxon>Sanguibacter</taxon>
    </lineage>
</organism>
<protein>
    <submittedName>
        <fullName evidence="1">Uncharacterized protein</fullName>
    </submittedName>
</protein>
<dbReference type="RefSeq" id="WP_198732831.1">
    <property type="nucleotide sequence ID" value="NZ_JAEINH010000003.1"/>
</dbReference>
<dbReference type="EMBL" id="JAEINH010000003">
    <property type="protein sequence ID" value="MBI9114268.1"/>
    <property type="molecule type" value="Genomic_DNA"/>
</dbReference>
<reference evidence="1" key="1">
    <citation type="submission" date="2020-12" db="EMBL/GenBank/DDBJ databases">
        <title>Sanguibacter suaedae sp. nov., isolated from Suaeda aralocaspica.</title>
        <authorList>
            <person name="Ma Q."/>
        </authorList>
    </citation>
    <scope>NUCLEOTIDE SEQUENCE</scope>
    <source>
        <strain evidence="1">YZGR15</strain>
    </source>
</reference>
<gene>
    <name evidence="1" type="ORF">JAV76_04470</name>
</gene>
<comment type="caution">
    <text evidence="1">The sequence shown here is derived from an EMBL/GenBank/DDBJ whole genome shotgun (WGS) entry which is preliminary data.</text>
</comment>
<name>A0A934M949_9MICO</name>
<proteinExistence type="predicted"/>
<sequence length="75" mass="8451">MIPPRWVWHLRDAQGDEMTEPRCPVFTNRFDAEQWLGESWRDLARQGASVAELYNDGTQAAAGVVLSTEVAPPPR</sequence>
<keyword evidence="2" id="KW-1185">Reference proteome</keyword>